<dbReference type="Gene3D" id="3.40.50.150">
    <property type="entry name" value="Vaccinia Virus protein VP39"/>
    <property type="match status" value="1"/>
</dbReference>
<dbReference type="InterPro" id="IPR019012">
    <property type="entry name" value="RNA_cap_Gua-N2-MeTrfase"/>
</dbReference>
<dbReference type="eggNOG" id="COG0742">
    <property type="taxonomic scope" value="Bacteria"/>
</dbReference>
<dbReference type="InterPro" id="IPR041497">
    <property type="entry name" value="Thump-like"/>
</dbReference>
<dbReference type="GO" id="GO:0036261">
    <property type="term" value="P:7-methylguanosine cap hypermethylation"/>
    <property type="evidence" value="ECO:0007669"/>
    <property type="project" value="InterPro"/>
</dbReference>
<feature type="domain" description="PG-1098 ferredoxin-like" evidence="2">
    <location>
        <begin position="308"/>
        <end position="351"/>
    </location>
</feature>
<dbReference type="SUPFAM" id="SSF53335">
    <property type="entry name" value="S-adenosyl-L-methionine-dependent methyltransferases"/>
    <property type="match status" value="1"/>
</dbReference>
<dbReference type="Pfam" id="PF09445">
    <property type="entry name" value="Methyltransf_15"/>
    <property type="match status" value="1"/>
</dbReference>
<dbReference type="STRING" id="77635.BISU_2125"/>
<dbReference type="Pfam" id="PF18096">
    <property type="entry name" value="Thump_like"/>
    <property type="match status" value="1"/>
</dbReference>
<evidence type="ECO:0000313" key="3">
    <source>
        <dbReference type="EMBL" id="KFI98924.1"/>
    </source>
</evidence>
<organism evidence="3 4">
    <name type="scientific">Bifidobacterium subtile</name>
    <dbReference type="NCBI Taxonomy" id="77635"/>
    <lineage>
        <taxon>Bacteria</taxon>
        <taxon>Bacillati</taxon>
        <taxon>Actinomycetota</taxon>
        <taxon>Actinomycetes</taxon>
        <taxon>Bifidobacteriales</taxon>
        <taxon>Bifidobacteriaceae</taxon>
        <taxon>Bifidobacterium</taxon>
    </lineage>
</organism>
<evidence type="ECO:0000259" key="1">
    <source>
        <dbReference type="Pfam" id="PF18096"/>
    </source>
</evidence>
<keyword evidence="3" id="KW-0489">Methyltransferase</keyword>
<reference evidence="3 4" key="1">
    <citation type="submission" date="2014-03" db="EMBL/GenBank/DDBJ databases">
        <title>Genomics of Bifidobacteria.</title>
        <authorList>
            <person name="Ventura M."/>
            <person name="Milani C."/>
            <person name="Lugli G.A."/>
        </authorList>
    </citation>
    <scope>NUCLEOTIDE SEQUENCE [LARGE SCALE GENOMIC DNA]</scope>
    <source>
        <strain evidence="3 4">LMG 11597</strain>
    </source>
</reference>
<accession>A0A087DTS4</accession>
<dbReference type="Pfam" id="PF22013">
    <property type="entry name" value="PG_1098_Fer"/>
    <property type="match status" value="1"/>
</dbReference>
<dbReference type="AlphaFoldDB" id="A0A087DTS4"/>
<dbReference type="InterPro" id="IPR054168">
    <property type="entry name" value="PG_1098_Fer"/>
</dbReference>
<gene>
    <name evidence="3" type="ORF">BISU_2125</name>
</gene>
<comment type="caution">
    <text evidence="3">The sequence shown here is derived from an EMBL/GenBank/DDBJ whole genome shotgun (WGS) entry which is preliminary data.</text>
</comment>
<dbReference type="Gene3D" id="1.10.10.1110">
    <property type="entry name" value="Methyltransferase PG1098, N-terminal domain"/>
    <property type="match status" value="1"/>
</dbReference>
<dbReference type="InterPro" id="IPR029063">
    <property type="entry name" value="SAM-dependent_MTases_sf"/>
</dbReference>
<evidence type="ECO:0000259" key="2">
    <source>
        <dbReference type="Pfam" id="PF22013"/>
    </source>
</evidence>
<dbReference type="GO" id="GO:0008168">
    <property type="term" value="F:methyltransferase activity"/>
    <property type="evidence" value="ECO:0007669"/>
    <property type="project" value="UniProtKB-KW"/>
</dbReference>
<proteinExistence type="predicted"/>
<evidence type="ECO:0000313" key="4">
    <source>
        <dbReference type="Proteomes" id="UP000029055"/>
    </source>
</evidence>
<dbReference type="EMBL" id="JGZR01000016">
    <property type="protein sequence ID" value="KFI98924.1"/>
    <property type="molecule type" value="Genomic_DNA"/>
</dbReference>
<sequence length="425" mass="46360">MALHSHDPRIDMPWALDQIAGWRMAKTKLPQWATCEGIVYPPHLALEQCSSQITAEYKARLLQRLINGPSGAGGSAGNDKAPDVLVDLTGGFGVDCSYMARVFDSAVYVERQEGLCEIAEHNFAALGLADRIRVVHDDAERYLAQMKPVSAVFIDPARRDAHGARTYAIADCTPDVLTMQGELLRKAAFVVVKLSPMLDWRKAVEDFGGTVREVHIVAAGNECKELLLVLSQVRQSGERLQIVCVNDDQRFAYVAQGGGAGGCGYAVDNVDGNAVDNNAVDGNTVDNNAESLAVENERQKEADSAWQFLYEPNAALMKAGCFALIERRFGVRQIAPNSHLFVTEEPVADFPGRRFRIVSTMTMSKRALKVGLAGLKQANITVRNFPLAVSQLRKRLKLRDGGDAYLFATTDSSGAHIIIRAEKAG</sequence>
<dbReference type="Proteomes" id="UP000029055">
    <property type="component" value="Unassembled WGS sequence"/>
</dbReference>
<protein>
    <submittedName>
        <fullName evidence="3">Sam-dependent methyltransferase</fullName>
    </submittedName>
</protein>
<feature type="domain" description="THUMP-like" evidence="1">
    <location>
        <begin position="352"/>
        <end position="423"/>
    </location>
</feature>
<name>A0A087DTS4_9BIFI</name>
<keyword evidence="4" id="KW-1185">Reference proteome</keyword>
<keyword evidence="3" id="KW-0808">Transferase</keyword>